<evidence type="ECO:0000256" key="5">
    <source>
        <dbReference type="ARBA" id="ARBA00022692"/>
    </source>
</evidence>
<keyword evidence="6 9" id="KW-1133">Transmembrane helix</keyword>
<organism evidence="10 11">
    <name type="scientific">Klenkia marina</name>
    <dbReference type="NCBI Taxonomy" id="1960309"/>
    <lineage>
        <taxon>Bacteria</taxon>
        <taxon>Bacillati</taxon>
        <taxon>Actinomycetota</taxon>
        <taxon>Actinomycetes</taxon>
        <taxon>Geodermatophilales</taxon>
        <taxon>Geodermatophilaceae</taxon>
        <taxon>Klenkia</taxon>
    </lineage>
</organism>
<evidence type="ECO:0000256" key="1">
    <source>
        <dbReference type="ARBA" id="ARBA00004651"/>
    </source>
</evidence>
<dbReference type="EMBL" id="FMUH01000003">
    <property type="protein sequence ID" value="SCX48808.1"/>
    <property type="molecule type" value="Genomic_DNA"/>
</dbReference>
<evidence type="ECO:0000313" key="10">
    <source>
        <dbReference type="EMBL" id="SCX48808.1"/>
    </source>
</evidence>
<evidence type="ECO:0000256" key="4">
    <source>
        <dbReference type="ARBA" id="ARBA00022475"/>
    </source>
</evidence>
<dbReference type="OrthoDB" id="9803495at2"/>
<dbReference type="STRING" id="1960309.SAMN03159343_2047"/>
<dbReference type="AlphaFoldDB" id="A0A1G4Y7H8"/>
<evidence type="ECO:0000256" key="9">
    <source>
        <dbReference type="SAM" id="Phobius"/>
    </source>
</evidence>
<comment type="subcellular location">
    <subcellularLocation>
        <location evidence="1 8">Cell membrane</location>
        <topology evidence="1 8">Multi-pass membrane protein</topology>
    </subcellularLocation>
</comment>
<dbReference type="RefSeq" id="WP_092803434.1">
    <property type="nucleotide sequence ID" value="NZ_FMUH01000003.1"/>
</dbReference>
<evidence type="ECO:0000256" key="8">
    <source>
        <dbReference type="PIRNR" id="PIRNR016661"/>
    </source>
</evidence>
<proteinExistence type="inferred from homology"/>
<comment type="similarity">
    <text evidence="2 8">Belongs to the BioY family.</text>
</comment>
<evidence type="ECO:0000256" key="3">
    <source>
        <dbReference type="ARBA" id="ARBA00022448"/>
    </source>
</evidence>
<protein>
    <recommendedName>
        <fullName evidence="8">Biotin transporter</fullName>
    </recommendedName>
</protein>
<accession>A0A1G4Y7H8</accession>
<feature type="transmembrane region" description="Helical" evidence="9">
    <location>
        <begin position="114"/>
        <end position="138"/>
    </location>
</feature>
<evidence type="ECO:0000313" key="11">
    <source>
        <dbReference type="Proteomes" id="UP000198981"/>
    </source>
</evidence>
<keyword evidence="3 8" id="KW-0813">Transport</keyword>
<keyword evidence="7 8" id="KW-0472">Membrane</keyword>
<keyword evidence="4 8" id="KW-1003">Cell membrane</keyword>
<dbReference type="GO" id="GO:0005886">
    <property type="term" value="C:plasma membrane"/>
    <property type="evidence" value="ECO:0007669"/>
    <property type="project" value="UniProtKB-SubCell"/>
</dbReference>
<keyword evidence="5 9" id="KW-0812">Transmembrane</keyword>
<dbReference type="Proteomes" id="UP000198981">
    <property type="component" value="Unassembled WGS sequence"/>
</dbReference>
<dbReference type="Gene3D" id="1.10.1760.20">
    <property type="match status" value="1"/>
</dbReference>
<evidence type="ECO:0000256" key="7">
    <source>
        <dbReference type="ARBA" id="ARBA00023136"/>
    </source>
</evidence>
<evidence type="ECO:0000256" key="2">
    <source>
        <dbReference type="ARBA" id="ARBA00010692"/>
    </source>
</evidence>
<feature type="transmembrane region" description="Helical" evidence="9">
    <location>
        <begin position="158"/>
        <end position="175"/>
    </location>
</feature>
<dbReference type="GO" id="GO:0015225">
    <property type="term" value="F:biotin transmembrane transporter activity"/>
    <property type="evidence" value="ECO:0007669"/>
    <property type="project" value="UniProtKB-UniRule"/>
</dbReference>
<feature type="transmembrane region" description="Helical" evidence="9">
    <location>
        <begin position="57"/>
        <end position="82"/>
    </location>
</feature>
<sequence length="188" mass="19205">MKTRDLAYVALFAALTAVLGLLPAIPVSALPVPITAQTLGVMLAGAVLGAKRGFLALLLFLVLVAVGLPVLAGGRGGLSVFVGPSAGFLYSWPLGALVTGLLVELLWRRLNLVTALVATVVGGIGVVYAVGIPFISLYSDAPLSAAATGSLVFVPGDLVKAVIAAVLAVAVRRAYPVIERPRQEATRP</sequence>
<dbReference type="PANTHER" id="PTHR34295:SF4">
    <property type="entry name" value="BIOTIN TRANSPORTER BIOY-RELATED"/>
    <property type="match status" value="1"/>
</dbReference>
<dbReference type="PIRSF" id="PIRSF016661">
    <property type="entry name" value="BioY"/>
    <property type="match status" value="1"/>
</dbReference>
<dbReference type="Pfam" id="PF02632">
    <property type="entry name" value="BioY"/>
    <property type="match status" value="1"/>
</dbReference>
<reference evidence="11" key="1">
    <citation type="submission" date="2016-10" db="EMBL/GenBank/DDBJ databases">
        <authorList>
            <person name="Varghese N."/>
            <person name="Submissions S."/>
        </authorList>
    </citation>
    <scope>NUCLEOTIDE SEQUENCE [LARGE SCALE GENOMIC DNA]</scope>
    <source>
        <strain evidence="11">DSM 45722</strain>
    </source>
</reference>
<name>A0A1G4Y7H8_9ACTN</name>
<dbReference type="InterPro" id="IPR003784">
    <property type="entry name" value="BioY"/>
</dbReference>
<keyword evidence="11" id="KW-1185">Reference proteome</keyword>
<evidence type="ECO:0000256" key="6">
    <source>
        <dbReference type="ARBA" id="ARBA00022989"/>
    </source>
</evidence>
<feature type="transmembrane region" description="Helical" evidence="9">
    <location>
        <begin position="88"/>
        <end position="107"/>
    </location>
</feature>
<feature type="transmembrane region" description="Helical" evidence="9">
    <location>
        <begin position="34"/>
        <end position="50"/>
    </location>
</feature>
<dbReference type="PANTHER" id="PTHR34295">
    <property type="entry name" value="BIOTIN TRANSPORTER BIOY"/>
    <property type="match status" value="1"/>
</dbReference>
<gene>
    <name evidence="10" type="ORF">SAMN03159343_2047</name>
</gene>